<evidence type="ECO:0000313" key="2">
    <source>
        <dbReference type="Proteomes" id="UP001317870"/>
    </source>
</evidence>
<organism evidence="1 2">
    <name type="scientific">Nocardia sputorum</name>
    <dbReference type="NCBI Taxonomy" id="2984338"/>
    <lineage>
        <taxon>Bacteria</taxon>
        <taxon>Bacillati</taxon>
        <taxon>Actinomycetota</taxon>
        <taxon>Actinomycetes</taxon>
        <taxon>Mycobacteriales</taxon>
        <taxon>Nocardiaceae</taxon>
        <taxon>Nocardia</taxon>
    </lineage>
</organism>
<reference evidence="1 2" key="1">
    <citation type="submission" date="2022-11" db="EMBL/GenBank/DDBJ databases">
        <title>Genome Sequencing of Nocardia sp. ON39_IFM12276 and assembly.</title>
        <authorList>
            <person name="Shimojima M."/>
            <person name="Toyokawa M."/>
            <person name="Uesaka K."/>
        </authorList>
    </citation>
    <scope>NUCLEOTIDE SEQUENCE [LARGE SCALE GENOMIC DNA]</scope>
    <source>
        <strain evidence="1 2">IFM 12276</strain>
    </source>
</reference>
<sequence length="121" mass="13091">MLVAQTGDEWTSTCDLVAAHVLPLLRQHSVRLVEVARKGPSAADGIVVLQDTRQPVQLHPDPEKSGFYALSDEHRGNGVLPTLGGNRTCSVNCTISRPLTIAVYAVIRSRFLVQFQGGSAR</sequence>
<name>A0ABN6U752_9NOCA</name>
<dbReference type="Proteomes" id="UP001317870">
    <property type="component" value="Chromosome"/>
</dbReference>
<evidence type="ECO:0000313" key="1">
    <source>
        <dbReference type="EMBL" id="BDU00970.1"/>
    </source>
</evidence>
<keyword evidence="2" id="KW-1185">Reference proteome</keyword>
<accession>A0ABN6U752</accession>
<protein>
    <submittedName>
        <fullName evidence="1">Uncharacterized protein</fullName>
    </submittedName>
</protein>
<gene>
    <name evidence="1" type="ORF">IFM12276_39980</name>
</gene>
<proteinExistence type="predicted"/>
<dbReference type="EMBL" id="AP026978">
    <property type="protein sequence ID" value="BDU00970.1"/>
    <property type="molecule type" value="Genomic_DNA"/>
</dbReference>